<reference evidence="3" key="2">
    <citation type="journal article" date="2010" name="Genome Res.">
        <title>Population genomic sequencing of Coccidioides fungi reveals recent hybridization and transposon control.</title>
        <authorList>
            <person name="Neafsey D.E."/>
            <person name="Barker B.M."/>
            <person name="Sharpton T.J."/>
            <person name="Stajich J.E."/>
            <person name="Park D.J."/>
            <person name="Whiston E."/>
            <person name="Hung C.-Y."/>
            <person name="McMahan C."/>
            <person name="White J."/>
            <person name="Sykes S."/>
            <person name="Heiman D."/>
            <person name="Young S."/>
            <person name="Zeng Q."/>
            <person name="Abouelleil A."/>
            <person name="Aftuck L."/>
            <person name="Bessette D."/>
            <person name="Brown A."/>
            <person name="FitzGerald M."/>
            <person name="Lui A."/>
            <person name="Macdonald J.P."/>
            <person name="Priest M."/>
            <person name="Orbach M.J."/>
            <person name="Galgiani J.N."/>
            <person name="Kirkland T.N."/>
            <person name="Cole G.T."/>
            <person name="Birren B.W."/>
            <person name="Henn M.R."/>
            <person name="Taylor J.W."/>
            <person name="Rounsley S.D."/>
        </authorList>
    </citation>
    <scope>GENOME REANNOTATION</scope>
    <source>
        <strain evidence="3">RS</strain>
    </source>
</reference>
<dbReference type="EMBL" id="GG704911">
    <property type="protein sequence ID" value="EAS37499.3"/>
    <property type="molecule type" value="Genomic_DNA"/>
</dbReference>
<dbReference type="GeneID" id="24164246"/>
<organism evidence="2 3">
    <name type="scientific">Coccidioides immitis (strain RS)</name>
    <name type="common">Valley fever fungus</name>
    <dbReference type="NCBI Taxonomy" id="246410"/>
    <lineage>
        <taxon>Eukaryota</taxon>
        <taxon>Fungi</taxon>
        <taxon>Dikarya</taxon>
        <taxon>Ascomycota</taxon>
        <taxon>Pezizomycotina</taxon>
        <taxon>Eurotiomycetes</taxon>
        <taxon>Eurotiomycetidae</taxon>
        <taxon>Onygenales</taxon>
        <taxon>Onygenaceae</taxon>
        <taxon>Coccidioides</taxon>
    </lineage>
</organism>
<dbReference type="Proteomes" id="UP000001261">
    <property type="component" value="Unassembled WGS sequence"/>
</dbReference>
<proteinExistence type="predicted"/>
<dbReference type="RefSeq" id="XP_001249082.2">
    <property type="nucleotide sequence ID" value="XM_001249081.2"/>
</dbReference>
<feature type="region of interest" description="Disordered" evidence="1">
    <location>
        <begin position="45"/>
        <end position="71"/>
    </location>
</feature>
<protein>
    <submittedName>
        <fullName evidence="2">Uncharacterized protein</fullName>
    </submittedName>
</protein>
<keyword evidence="3" id="KW-1185">Reference proteome</keyword>
<feature type="compositionally biased region" description="Basic and acidic residues" evidence="1">
    <location>
        <begin position="62"/>
        <end position="71"/>
    </location>
</feature>
<dbReference type="InParanoid" id="J3KM90"/>
<name>J3KM90_COCIM</name>
<gene>
    <name evidence="2" type="ORF">CIMG_12619</name>
</gene>
<evidence type="ECO:0000313" key="3">
    <source>
        <dbReference type="Proteomes" id="UP000001261"/>
    </source>
</evidence>
<feature type="compositionally biased region" description="Basic residues" evidence="1">
    <location>
        <begin position="45"/>
        <end position="61"/>
    </location>
</feature>
<reference evidence="3" key="1">
    <citation type="journal article" date="2009" name="Genome Res.">
        <title>Comparative genomic analyses of the human fungal pathogens Coccidioides and their relatives.</title>
        <authorList>
            <person name="Sharpton T.J."/>
            <person name="Stajich J.E."/>
            <person name="Rounsley S.D."/>
            <person name="Gardner M.J."/>
            <person name="Wortman J.R."/>
            <person name="Jordar V.S."/>
            <person name="Maiti R."/>
            <person name="Kodira C.D."/>
            <person name="Neafsey D.E."/>
            <person name="Zeng Q."/>
            <person name="Hung C.-Y."/>
            <person name="McMahan C."/>
            <person name="Muszewska A."/>
            <person name="Grynberg M."/>
            <person name="Mandel M.A."/>
            <person name="Kellner E.M."/>
            <person name="Barker B.M."/>
            <person name="Galgiani J.N."/>
            <person name="Orbach M.J."/>
            <person name="Kirkland T.N."/>
            <person name="Cole G.T."/>
            <person name="Henn M.R."/>
            <person name="Birren B.W."/>
            <person name="Taylor J.W."/>
        </authorList>
    </citation>
    <scope>NUCLEOTIDE SEQUENCE [LARGE SCALE GENOMIC DNA]</scope>
    <source>
        <strain evidence="3">RS</strain>
    </source>
</reference>
<evidence type="ECO:0000256" key="1">
    <source>
        <dbReference type="SAM" id="MobiDB-lite"/>
    </source>
</evidence>
<dbReference type="AlphaFoldDB" id="J3KM90"/>
<evidence type="ECO:0000313" key="2">
    <source>
        <dbReference type="EMBL" id="EAS37499.3"/>
    </source>
</evidence>
<accession>J3KM90</accession>
<dbReference type="KEGG" id="cim:CIMG_12619"/>
<dbReference type="VEuPathDB" id="FungiDB:CIMG_12619"/>
<sequence length="71" mass="8779">MDHKTCHDVLKRIQAKHEWQNNSKKDHKMIEDKVIKELMTKQFVKSKSKKYHKHQLMVSQQKKREKEKKCY</sequence>